<evidence type="ECO:0000313" key="4">
    <source>
        <dbReference type="Proteomes" id="UP001500962"/>
    </source>
</evidence>
<dbReference type="AlphaFoldDB" id="A0AAV3SBF0"/>
<proteinExistence type="predicted"/>
<reference evidence="2" key="2">
    <citation type="submission" date="2022-04" db="EMBL/GenBank/DDBJ databases">
        <title>Sequencing and genomic assembly of Halococcus dombrowskii.</title>
        <authorList>
            <person name="Lim S.W."/>
            <person name="MacLea K.S."/>
        </authorList>
    </citation>
    <scope>NUCLEOTIDE SEQUENCE</scope>
    <source>
        <strain evidence="2">H4</strain>
    </source>
</reference>
<dbReference type="Pfam" id="PF26422">
    <property type="entry name" value="Halo_JAB_MPN"/>
    <property type="match status" value="1"/>
</dbReference>
<organism evidence="1 4">
    <name type="scientific">Halococcus dombrowskii</name>
    <dbReference type="NCBI Taxonomy" id="179637"/>
    <lineage>
        <taxon>Archaea</taxon>
        <taxon>Methanobacteriati</taxon>
        <taxon>Methanobacteriota</taxon>
        <taxon>Stenosarchaea group</taxon>
        <taxon>Halobacteria</taxon>
        <taxon>Halobacteriales</taxon>
        <taxon>Halococcaceae</taxon>
        <taxon>Halococcus</taxon>
    </lineage>
</organism>
<evidence type="ECO:0000313" key="3">
    <source>
        <dbReference type="Proteomes" id="UP000830542"/>
    </source>
</evidence>
<gene>
    <name evidence="1" type="ORF">GCM10008985_03180</name>
    <name evidence="2" type="ORF">MUK72_11030</name>
</gene>
<evidence type="ECO:0000313" key="1">
    <source>
        <dbReference type="EMBL" id="GAA0450879.1"/>
    </source>
</evidence>
<dbReference type="RefSeq" id="WP_244700419.1">
    <property type="nucleotide sequence ID" value="NZ_BAAADN010000002.1"/>
</dbReference>
<reference evidence="1" key="3">
    <citation type="submission" date="2023-12" db="EMBL/GenBank/DDBJ databases">
        <authorList>
            <person name="Sun Q."/>
            <person name="Inoue M."/>
        </authorList>
    </citation>
    <scope>NUCLEOTIDE SEQUENCE</scope>
    <source>
        <strain evidence="1">JCM 12289</strain>
    </source>
</reference>
<accession>A0AAV3SBF0</accession>
<protein>
    <submittedName>
        <fullName evidence="1">Uncharacterized protein</fullName>
    </submittedName>
</protein>
<dbReference type="Proteomes" id="UP000830542">
    <property type="component" value="Chromosome"/>
</dbReference>
<keyword evidence="3" id="KW-1185">Reference proteome</keyword>
<dbReference type="Proteomes" id="UP001500962">
    <property type="component" value="Unassembled WGS sequence"/>
</dbReference>
<name>A0AAV3SBF0_HALDO</name>
<reference evidence="1" key="1">
    <citation type="journal article" date="2014" name="Int. J. Syst. Evol. Microbiol.">
        <title>Complete genome sequence of Corynebacterium casei LMG S-19264T (=DSM 44701T), isolated from a smear-ripened cheese.</title>
        <authorList>
            <consortium name="US DOE Joint Genome Institute (JGI-PGF)"/>
            <person name="Walter F."/>
            <person name="Albersmeier A."/>
            <person name="Kalinowski J."/>
            <person name="Ruckert C."/>
        </authorList>
    </citation>
    <scope>NUCLEOTIDE SEQUENCE</scope>
    <source>
        <strain evidence="1">JCM 12289</strain>
    </source>
</reference>
<evidence type="ECO:0000313" key="2">
    <source>
        <dbReference type="EMBL" id="UOO94496.1"/>
    </source>
</evidence>
<dbReference type="GeneID" id="71762388"/>
<dbReference type="EMBL" id="CP095005">
    <property type="protein sequence ID" value="UOO94496.1"/>
    <property type="molecule type" value="Genomic_DNA"/>
</dbReference>
<sequence>MSAAHDATDGRPAVYATAGLVEALLDLAREAEPEEATIALATTPAGEFAESLPPETPVFTHFYFPEAGRSLSAVFGMDLGTPAGQTQGRFVSHPQGRLTLTRTDDLHGIVFVAIPPWERGDIAVFSRDGIERSLDLVAAEPPAESLD</sequence>
<dbReference type="InterPro" id="IPR058877">
    <property type="entry name" value="JAB/MPN_dom-containing"/>
</dbReference>
<dbReference type="KEGG" id="hdo:MUK72_11030"/>
<dbReference type="EMBL" id="BAAADN010000002">
    <property type="protein sequence ID" value="GAA0450879.1"/>
    <property type="molecule type" value="Genomic_DNA"/>
</dbReference>